<dbReference type="InterPro" id="IPR011008">
    <property type="entry name" value="Dimeric_a/b-barrel"/>
</dbReference>
<accession>A0ABU7HU79</accession>
<dbReference type="GO" id="GO:0004497">
    <property type="term" value="F:monooxygenase activity"/>
    <property type="evidence" value="ECO:0007669"/>
    <property type="project" value="UniProtKB-KW"/>
</dbReference>
<gene>
    <name evidence="2" type="ORF">V0R50_17815</name>
</gene>
<name>A0ABU7HU79_9PSED</name>
<protein>
    <submittedName>
        <fullName evidence="2">Antibiotic biosynthesis monooxygenase</fullName>
    </submittedName>
</protein>
<evidence type="ECO:0000259" key="1">
    <source>
        <dbReference type="Pfam" id="PF03992"/>
    </source>
</evidence>
<dbReference type="Proteomes" id="UP001335100">
    <property type="component" value="Unassembled WGS sequence"/>
</dbReference>
<organism evidence="2 3">
    <name type="scientific">Pseudomonas ulcerans</name>
    <dbReference type="NCBI Taxonomy" id="3115852"/>
    <lineage>
        <taxon>Bacteria</taxon>
        <taxon>Pseudomonadati</taxon>
        <taxon>Pseudomonadota</taxon>
        <taxon>Gammaproteobacteria</taxon>
        <taxon>Pseudomonadales</taxon>
        <taxon>Pseudomonadaceae</taxon>
        <taxon>Pseudomonas</taxon>
    </lineage>
</organism>
<keyword evidence="3" id="KW-1185">Reference proteome</keyword>
<dbReference type="SUPFAM" id="SSF54909">
    <property type="entry name" value="Dimeric alpha+beta barrel"/>
    <property type="match status" value="1"/>
</dbReference>
<dbReference type="Pfam" id="PF03992">
    <property type="entry name" value="ABM"/>
    <property type="match status" value="1"/>
</dbReference>
<dbReference type="EMBL" id="JAZDQJ010000021">
    <property type="protein sequence ID" value="MEE1935090.1"/>
    <property type="molecule type" value="Genomic_DNA"/>
</dbReference>
<keyword evidence="2" id="KW-0560">Oxidoreductase</keyword>
<dbReference type="InterPro" id="IPR007138">
    <property type="entry name" value="ABM_dom"/>
</dbReference>
<dbReference type="RefSeq" id="WP_330075845.1">
    <property type="nucleotide sequence ID" value="NZ_JAZDQJ010000021.1"/>
</dbReference>
<proteinExistence type="predicted"/>
<feature type="domain" description="ABM" evidence="1">
    <location>
        <begin position="5"/>
        <end position="66"/>
    </location>
</feature>
<reference evidence="2 3" key="1">
    <citation type="submission" date="2024-01" db="EMBL/GenBank/DDBJ databases">
        <title>Unpublished Manusciprt.</title>
        <authorList>
            <person name="Duman M."/>
            <person name="Valdes E.G."/>
            <person name="Ajmi N."/>
            <person name="Altun S."/>
            <person name="Saticioglu I.B."/>
        </authorList>
    </citation>
    <scope>NUCLEOTIDE SEQUENCE [LARGE SCALE GENOMIC DNA]</scope>
    <source>
        <strain evidence="2 3">148P</strain>
    </source>
</reference>
<comment type="caution">
    <text evidence="2">The sequence shown here is derived from an EMBL/GenBank/DDBJ whole genome shotgun (WGS) entry which is preliminary data.</text>
</comment>
<dbReference type="Gene3D" id="3.30.70.100">
    <property type="match status" value="1"/>
</dbReference>
<evidence type="ECO:0000313" key="2">
    <source>
        <dbReference type="EMBL" id="MEE1935090.1"/>
    </source>
</evidence>
<sequence>MHNPVLELALFTVKPEYVAQMPQLRDGLREALKAFPGLIEYRGYSPLNDQRTFVDLALWENLESAAAVARAFSEGDPRFGPYAAAIEHLTFMEHFAPERSD</sequence>
<keyword evidence="2" id="KW-0503">Monooxygenase</keyword>
<evidence type="ECO:0000313" key="3">
    <source>
        <dbReference type="Proteomes" id="UP001335100"/>
    </source>
</evidence>